<dbReference type="Proteomes" id="UP000183287">
    <property type="component" value="Unassembled WGS sequence"/>
</dbReference>
<evidence type="ECO:0000313" key="3">
    <source>
        <dbReference type="Proteomes" id="UP000183287"/>
    </source>
</evidence>
<dbReference type="RefSeq" id="WP_218152084.1">
    <property type="nucleotide sequence ID" value="NZ_FOUB01000037.1"/>
</dbReference>
<sequence>MASDYQAISIENQKKYGTDIGRIAPMLLVDRYDDRTHFIFELLQNAEDALKRRGTRKGFRRVTFYLTSDTLLLSHFGKPFDKADVCGVCGIAESTKDNNSIGRFGIGFKSVYSFTDRPEIHSGDEDFIVENYVQPRGIARKERHPDETMILLPLKSDDTTARQEITNGFKRLGPSALLFLRHIEEIKWDAEGDSYGVYLRSHPESLGPNVQRITVTGQESSQQEFDQNWLVFHRKIFVFENKEVGQVEVAFSIQHDNDKSDRWSVQPLATSPLVVFFPTVVSTNLGFLVQGPYRTTPSRDNIMYNDPWNQHLVEETASLLVEALKWLRDQTILDTSVLRCLPLERDKFSNSIFAPLFDIVRNALIHEPLLPRFNGEYIPALQAKLASTQELRELFSPEQISILFDDGMKGWLTAEITQYKESEIRQYAMHELDVKEVTPLMVVSRLSRNFLEAQSNDWISRLYEFLRGQEAAALRRH</sequence>
<proteinExistence type="predicted"/>
<accession>A0A1I4S418</accession>
<dbReference type="SUPFAM" id="SSF55874">
    <property type="entry name" value="ATPase domain of HSP90 chaperone/DNA topoisomerase II/histidine kinase"/>
    <property type="match status" value="1"/>
</dbReference>
<gene>
    <name evidence="2" type="ORF">SAMN05421863_103731</name>
</gene>
<dbReference type="InterPro" id="IPR052957">
    <property type="entry name" value="Auxin_embryo_med"/>
</dbReference>
<dbReference type="Gene3D" id="3.30.565.10">
    <property type="entry name" value="Histidine kinase-like ATPase, C-terminal domain"/>
    <property type="match status" value="1"/>
</dbReference>
<dbReference type="PANTHER" id="PTHR32387:SF0">
    <property type="entry name" value="PROTEIN NO VEIN"/>
    <property type="match status" value="1"/>
</dbReference>
<protein>
    <recommendedName>
        <fullName evidence="1">Sacsin/Nov domain-containing protein</fullName>
    </recommendedName>
</protein>
<feature type="domain" description="Sacsin/Nov" evidence="1">
    <location>
        <begin position="76"/>
        <end position="128"/>
    </location>
</feature>
<dbReference type="PANTHER" id="PTHR32387">
    <property type="entry name" value="WU:FJ29H11"/>
    <property type="match status" value="1"/>
</dbReference>
<dbReference type="InterPro" id="IPR058210">
    <property type="entry name" value="SACS/Nov_dom"/>
</dbReference>
<evidence type="ECO:0000259" key="1">
    <source>
        <dbReference type="Pfam" id="PF25794"/>
    </source>
</evidence>
<evidence type="ECO:0000313" key="2">
    <source>
        <dbReference type="EMBL" id="SFM59209.1"/>
    </source>
</evidence>
<dbReference type="Pfam" id="PF25794">
    <property type="entry name" value="SACS"/>
    <property type="match status" value="1"/>
</dbReference>
<dbReference type="InterPro" id="IPR036890">
    <property type="entry name" value="HATPase_C_sf"/>
</dbReference>
<dbReference type="EMBL" id="FOUB01000037">
    <property type="protein sequence ID" value="SFM59209.1"/>
    <property type="molecule type" value="Genomic_DNA"/>
</dbReference>
<dbReference type="NCBIfam" id="NF047352">
    <property type="entry name" value="P_loop_sacsin"/>
    <property type="match status" value="1"/>
</dbReference>
<organism evidence="2 3">
    <name type="scientific">Nitrosomonas communis</name>
    <dbReference type="NCBI Taxonomy" id="44574"/>
    <lineage>
        <taxon>Bacteria</taxon>
        <taxon>Pseudomonadati</taxon>
        <taxon>Pseudomonadota</taxon>
        <taxon>Betaproteobacteria</taxon>
        <taxon>Nitrosomonadales</taxon>
        <taxon>Nitrosomonadaceae</taxon>
        <taxon>Nitrosomonas</taxon>
    </lineage>
</organism>
<keyword evidence="3" id="KW-1185">Reference proteome</keyword>
<dbReference type="AlphaFoldDB" id="A0A1I4S418"/>
<name>A0A1I4S418_9PROT</name>
<reference evidence="3" key="1">
    <citation type="submission" date="2016-10" db="EMBL/GenBank/DDBJ databases">
        <authorList>
            <person name="Varghese N."/>
            <person name="Submissions S."/>
        </authorList>
    </citation>
    <scope>NUCLEOTIDE SEQUENCE [LARGE SCALE GENOMIC DNA]</scope>
    <source>
        <strain evidence="3">Nm44</strain>
    </source>
</reference>